<protein>
    <recommendedName>
        <fullName evidence="1">Ig-like domain-containing protein</fullName>
    </recommendedName>
</protein>
<dbReference type="AlphaFoldDB" id="A0AAQ6IN30"/>
<dbReference type="InterPro" id="IPR036179">
    <property type="entry name" value="Ig-like_dom_sf"/>
</dbReference>
<dbReference type="InterPro" id="IPR013106">
    <property type="entry name" value="Ig_V-set"/>
</dbReference>
<organism evidence="2 3">
    <name type="scientific">Anabas testudineus</name>
    <name type="common">Climbing perch</name>
    <name type="synonym">Anthias testudineus</name>
    <dbReference type="NCBI Taxonomy" id="64144"/>
    <lineage>
        <taxon>Eukaryota</taxon>
        <taxon>Metazoa</taxon>
        <taxon>Chordata</taxon>
        <taxon>Craniata</taxon>
        <taxon>Vertebrata</taxon>
        <taxon>Euteleostomi</taxon>
        <taxon>Actinopterygii</taxon>
        <taxon>Neopterygii</taxon>
        <taxon>Teleostei</taxon>
        <taxon>Neoteleostei</taxon>
        <taxon>Acanthomorphata</taxon>
        <taxon>Anabantaria</taxon>
        <taxon>Anabantiformes</taxon>
        <taxon>Anabantoidei</taxon>
        <taxon>Anabantidae</taxon>
        <taxon>Anabas</taxon>
    </lineage>
</organism>
<dbReference type="SMART" id="SM00409">
    <property type="entry name" value="IG"/>
    <property type="match status" value="1"/>
</dbReference>
<dbReference type="SUPFAM" id="SSF48726">
    <property type="entry name" value="Immunoglobulin"/>
    <property type="match status" value="1"/>
</dbReference>
<dbReference type="PROSITE" id="PS50835">
    <property type="entry name" value="IG_LIKE"/>
    <property type="match status" value="1"/>
</dbReference>
<dbReference type="GO" id="GO:0045121">
    <property type="term" value="C:membrane raft"/>
    <property type="evidence" value="ECO:0007669"/>
    <property type="project" value="TreeGrafter"/>
</dbReference>
<dbReference type="PANTHER" id="PTHR11422:SF5">
    <property type="entry name" value="DIVERSE IMMUNOGLOBULIN DOMAIN-CONTAINING PROTEIN 1.1 ISOFORM X1-RELATED"/>
    <property type="match status" value="1"/>
</dbReference>
<proteinExistence type="predicted"/>
<dbReference type="InterPro" id="IPR003599">
    <property type="entry name" value="Ig_sub"/>
</dbReference>
<dbReference type="InterPro" id="IPR013783">
    <property type="entry name" value="Ig-like_fold"/>
</dbReference>
<dbReference type="Ensembl" id="ENSATET00000074118.1">
    <property type="protein sequence ID" value="ENSATEP00000075152.1"/>
    <property type="gene ID" value="ENSATEG00000030943.1"/>
</dbReference>
<dbReference type="GO" id="GO:0009897">
    <property type="term" value="C:external side of plasma membrane"/>
    <property type="evidence" value="ECO:0007669"/>
    <property type="project" value="TreeGrafter"/>
</dbReference>
<evidence type="ECO:0000313" key="2">
    <source>
        <dbReference type="Ensembl" id="ENSATEP00000075152.1"/>
    </source>
</evidence>
<name>A0AAQ6IN30_ANATE</name>
<dbReference type="GO" id="GO:0042289">
    <property type="term" value="F:MHC class II protein binding"/>
    <property type="evidence" value="ECO:0007669"/>
    <property type="project" value="TreeGrafter"/>
</dbReference>
<dbReference type="GO" id="GO:0035723">
    <property type="term" value="P:interleukin-15-mediated signaling pathway"/>
    <property type="evidence" value="ECO:0007669"/>
    <property type="project" value="TreeGrafter"/>
</dbReference>
<dbReference type="InterPro" id="IPR007110">
    <property type="entry name" value="Ig-like_dom"/>
</dbReference>
<accession>A0AAQ6IN30</accession>
<feature type="domain" description="Ig-like" evidence="1">
    <location>
        <begin position="3"/>
        <end position="111"/>
    </location>
</feature>
<dbReference type="CDD" id="cd00096">
    <property type="entry name" value="Ig"/>
    <property type="match status" value="1"/>
</dbReference>
<dbReference type="GO" id="GO:0042110">
    <property type="term" value="P:T cell activation"/>
    <property type="evidence" value="ECO:0007669"/>
    <property type="project" value="TreeGrafter"/>
</dbReference>
<sequence length="170" mass="18162">NAPYVDFVLSGTSVKHSYLYYTPGHEAVLSCKLPSDTSCSMITWLYNGVTSQTETEVENGKVVTSSVRVGRLSLNTDCSLVINNITAEDAGLYTCRLGSQPADSDVAVYLSVLTSECLKTKDGILQLLLFCVKLSLFNMSLFTTSVSQLHGRGGGAAAAAACHHCCSHQI</sequence>
<dbReference type="Pfam" id="PF07686">
    <property type="entry name" value="V-set"/>
    <property type="match status" value="1"/>
</dbReference>
<dbReference type="GO" id="GO:1990782">
    <property type="term" value="F:protein tyrosine kinase binding"/>
    <property type="evidence" value="ECO:0007669"/>
    <property type="project" value="TreeGrafter"/>
</dbReference>
<dbReference type="Proteomes" id="UP000265040">
    <property type="component" value="Chromosome 24"/>
</dbReference>
<keyword evidence="3" id="KW-1185">Reference proteome</keyword>
<evidence type="ECO:0000259" key="1">
    <source>
        <dbReference type="PROSITE" id="PS50835"/>
    </source>
</evidence>
<dbReference type="Gene3D" id="2.60.40.10">
    <property type="entry name" value="Immunoglobulins"/>
    <property type="match status" value="1"/>
</dbReference>
<reference evidence="2 3" key="1">
    <citation type="submission" date="2021-04" db="EMBL/GenBank/DDBJ databases">
        <authorList>
            <consortium name="Wellcome Sanger Institute Data Sharing"/>
        </authorList>
    </citation>
    <scope>NUCLEOTIDE SEQUENCE [LARGE SCALE GENOMIC DNA]</scope>
</reference>
<reference evidence="2" key="2">
    <citation type="submission" date="2025-08" db="UniProtKB">
        <authorList>
            <consortium name="Ensembl"/>
        </authorList>
    </citation>
    <scope>IDENTIFICATION</scope>
</reference>
<reference evidence="2" key="3">
    <citation type="submission" date="2025-09" db="UniProtKB">
        <authorList>
            <consortium name="Ensembl"/>
        </authorList>
    </citation>
    <scope>IDENTIFICATION</scope>
</reference>
<dbReference type="GeneTree" id="ENSGT01080000257598"/>
<dbReference type="PANTHER" id="PTHR11422">
    <property type="entry name" value="T-CELL SURFACE GLYCOPROTEIN CD4"/>
    <property type="match status" value="1"/>
</dbReference>
<dbReference type="GO" id="GO:0070374">
    <property type="term" value="P:positive regulation of ERK1 and ERK2 cascade"/>
    <property type="evidence" value="ECO:0007669"/>
    <property type="project" value="TreeGrafter"/>
</dbReference>
<evidence type="ECO:0000313" key="3">
    <source>
        <dbReference type="Proteomes" id="UP000265040"/>
    </source>
</evidence>